<sequence length="214" mass="23487">MSVSTTRLLLLGAVGLFEPVNGYQIRRELLSWRVDEWASIKPGSIYHGLRTLADQGLLADRTLADDGREVVVYQLTREGRATLEEAVIAAIVEVNIFDRHAFQAAFGLLPMLGTARATEALRARRVELAGKIGHILPPAGTDPYAPPHAVRSLELWKSFAEVELHWLDGVLADIDDGALAFDGTGRWSPPSDDPGYQMVDDRARYLAELGRAGE</sequence>
<dbReference type="Pfam" id="PF03551">
    <property type="entry name" value="PadR"/>
    <property type="match status" value="1"/>
</dbReference>
<evidence type="ECO:0000313" key="2">
    <source>
        <dbReference type="EMBL" id="ALG83928.1"/>
    </source>
</evidence>
<reference evidence="3" key="1">
    <citation type="submission" date="2015-06" db="EMBL/GenBank/DDBJ databases">
        <title>Complete genome sequence and metabolic analysis of phthalate degradation pathway in Gordonia sp. QH-11.</title>
        <authorList>
            <person name="Jin D."/>
            <person name="Kong X."/>
            <person name="Bai Z."/>
        </authorList>
    </citation>
    <scope>NUCLEOTIDE SEQUENCE [LARGE SCALE GENOMIC DNA]</scope>
    <source>
        <strain evidence="3">QH-11</strain>
    </source>
</reference>
<feature type="domain" description="Transcription regulator PadR N-terminal" evidence="1">
    <location>
        <begin position="13"/>
        <end position="85"/>
    </location>
</feature>
<organism evidence="2 3">
    <name type="scientific">Gordonia phthalatica</name>
    <dbReference type="NCBI Taxonomy" id="1136941"/>
    <lineage>
        <taxon>Bacteria</taxon>
        <taxon>Bacillati</taxon>
        <taxon>Actinomycetota</taxon>
        <taxon>Actinomycetes</taxon>
        <taxon>Mycobacteriales</taxon>
        <taxon>Gordoniaceae</taxon>
        <taxon>Gordonia</taxon>
    </lineage>
</organism>
<dbReference type="EMBL" id="CP011853">
    <property type="protein sequence ID" value="ALG83928.1"/>
    <property type="molecule type" value="Genomic_DNA"/>
</dbReference>
<protein>
    <submittedName>
        <fullName evidence="2">PadR family transcriptional regulator</fullName>
    </submittedName>
</protein>
<evidence type="ECO:0000259" key="1">
    <source>
        <dbReference type="Pfam" id="PF03551"/>
    </source>
</evidence>
<dbReference type="AlphaFoldDB" id="A0A0N9MP50"/>
<dbReference type="RefSeq" id="WP_062391891.1">
    <property type="nucleotide sequence ID" value="NZ_CP011853.1"/>
</dbReference>
<proteinExistence type="predicted"/>
<dbReference type="PATRIC" id="fig|1136941.3.peg.944"/>
<dbReference type="Gene3D" id="1.10.10.10">
    <property type="entry name" value="Winged helix-like DNA-binding domain superfamily/Winged helix DNA-binding domain"/>
    <property type="match status" value="1"/>
</dbReference>
<reference evidence="2 3" key="2">
    <citation type="journal article" date="2017" name="Int. J. Syst. Evol. Microbiol.">
        <title>Gordonia phthalatica sp. nov., a di-n-butyl phthalate-degrading bacterium isolated from activated sludge.</title>
        <authorList>
            <person name="Jin D."/>
            <person name="Kong X."/>
            <person name="Jia M."/>
            <person name="Yu X."/>
            <person name="Wang X."/>
            <person name="Zhuang X."/>
            <person name="Deng Y."/>
            <person name="Bai Z."/>
        </authorList>
    </citation>
    <scope>NUCLEOTIDE SEQUENCE [LARGE SCALE GENOMIC DNA]</scope>
    <source>
        <strain evidence="2 3">QH-11</strain>
    </source>
</reference>
<dbReference type="InterPro" id="IPR036390">
    <property type="entry name" value="WH_DNA-bd_sf"/>
</dbReference>
<dbReference type="InterPro" id="IPR036388">
    <property type="entry name" value="WH-like_DNA-bd_sf"/>
</dbReference>
<keyword evidence="3" id="KW-1185">Reference proteome</keyword>
<evidence type="ECO:0000313" key="3">
    <source>
        <dbReference type="Proteomes" id="UP000063789"/>
    </source>
</evidence>
<accession>A0A0N9MP50</accession>
<dbReference type="OrthoDB" id="8443918at2"/>
<dbReference type="KEGG" id="goq:ACH46_04635"/>
<dbReference type="Proteomes" id="UP000063789">
    <property type="component" value="Chromosome"/>
</dbReference>
<dbReference type="STRING" id="1136941.ACH46_04635"/>
<dbReference type="InterPro" id="IPR005149">
    <property type="entry name" value="Tscrpt_reg_PadR_N"/>
</dbReference>
<gene>
    <name evidence="2" type="ORF">ACH46_04635</name>
</gene>
<name>A0A0N9MP50_9ACTN</name>
<dbReference type="SUPFAM" id="SSF46785">
    <property type="entry name" value="Winged helix' DNA-binding domain"/>
    <property type="match status" value="1"/>
</dbReference>